<protein>
    <recommendedName>
        <fullName evidence="6">NACHT domain-containing protein</fullName>
    </recommendedName>
</protein>
<dbReference type="Proteomes" id="UP001187315">
    <property type="component" value="Unassembled WGS sequence"/>
</dbReference>
<organism evidence="7 8">
    <name type="scientific">Tachysurus vachellii</name>
    <name type="common">Darkbarbel catfish</name>
    <name type="synonym">Pelteobagrus vachellii</name>
    <dbReference type="NCBI Taxonomy" id="175792"/>
    <lineage>
        <taxon>Eukaryota</taxon>
        <taxon>Metazoa</taxon>
        <taxon>Chordata</taxon>
        <taxon>Craniata</taxon>
        <taxon>Vertebrata</taxon>
        <taxon>Euteleostomi</taxon>
        <taxon>Actinopterygii</taxon>
        <taxon>Neopterygii</taxon>
        <taxon>Teleostei</taxon>
        <taxon>Ostariophysi</taxon>
        <taxon>Siluriformes</taxon>
        <taxon>Bagridae</taxon>
        <taxon>Tachysurus</taxon>
    </lineage>
</organism>
<dbReference type="InterPro" id="IPR001611">
    <property type="entry name" value="Leu-rich_rpt"/>
</dbReference>
<feature type="domain" description="NACHT" evidence="6">
    <location>
        <begin position="351"/>
        <end position="487"/>
    </location>
</feature>
<feature type="region of interest" description="Disordered" evidence="5">
    <location>
        <begin position="81"/>
        <end position="127"/>
    </location>
</feature>
<dbReference type="Pfam" id="PF13516">
    <property type="entry name" value="LRR_6"/>
    <property type="match status" value="4"/>
</dbReference>
<dbReference type="Pfam" id="PF05729">
    <property type="entry name" value="NACHT"/>
    <property type="match status" value="1"/>
</dbReference>
<accession>A0AA88M2G0</accession>
<evidence type="ECO:0000313" key="8">
    <source>
        <dbReference type="Proteomes" id="UP001187315"/>
    </source>
</evidence>
<dbReference type="PRINTS" id="PR01719">
    <property type="entry name" value="MHCIIACTVATR"/>
</dbReference>
<dbReference type="GO" id="GO:0045345">
    <property type="term" value="P:positive regulation of MHC class I biosynthetic process"/>
    <property type="evidence" value="ECO:0007669"/>
    <property type="project" value="TreeGrafter"/>
</dbReference>
<dbReference type="SMART" id="SM00368">
    <property type="entry name" value="LRR_RI"/>
    <property type="match status" value="4"/>
</dbReference>
<feature type="compositionally biased region" description="Low complexity" evidence="5">
    <location>
        <begin position="223"/>
        <end position="238"/>
    </location>
</feature>
<dbReference type="GO" id="GO:0045348">
    <property type="term" value="P:positive regulation of MHC class II biosynthetic process"/>
    <property type="evidence" value="ECO:0007669"/>
    <property type="project" value="TreeGrafter"/>
</dbReference>
<feature type="region of interest" description="Disordered" evidence="5">
    <location>
        <begin position="223"/>
        <end position="257"/>
    </location>
</feature>
<keyword evidence="3" id="KW-0547">Nucleotide-binding</keyword>
<evidence type="ECO:0000256" key="2">
    <source>
        <dbReference type="ARBA" id="ARBA00022737"/>
    </source>
</evidence>
<dbReference type="PROSITE" id="PS50837">
    <property type="entry name" value="NACHT"/>
    <property type="match status" value="1"/>
</dbReference>
<evidence type="ECO:0000256" key="4">
    <source>
        <dbReference type="ARBA" id="ARBA00022840"/>
    </source>
</evidence>
<dbReference type="SUPFAM" id="SSF52047">
    <property type="entry name" value="RNI-like"/>
    <property type="match status" value="1"/>
</dbReference>
<dbReference type="Gene3D" id="3.40.50.300">
    <property type="entry name" value="P-loop containing nucleotide triphosphate hydrolases"/>
    <property type="match status" value="1"/>
</dbReference>
<dbReference type="Gene3D" id="3.80.10.10">
    <property type="entry name" value="Ribonuclease Inhibitor"/>
    <property type="match status" value="1"/>
</dbReference>
<evidence type="ECO:0000313" key="7">
    <source>
        <dbReference type="EMBL" id="KAK2829022.1"/>
    </source>
</evidence>
<dbReference type="EMBL" id="JAVHJS010000018">
    <property type="protein sequence ID" value="KAK2829022.1"/>
    <property type="molecule type" value="Genomic_DNA"/>
</dbReference>
<keyword evidence="1" id="KW-0433">Leucine-rich repeat</keyword>
<keyword evidence="8" id="KW-1185">Reference proteome</keyword>
<feature type="region of interest" description="Disordered" evidence="5">
    <location>
        <begin position="1"/>
        <end position="24"/>
    </location>
</feature>
<proteinExistence type="predicted"/>
<dbReference type="InterPro" id="IPR032675">
    <property type="entry name" value="LRR_dom_sf"/>
</dbReference>
<gene>
    <name evidence="7" type="ORF">Q7C36_017012</name>
</gene>
<dbReference type="InterPro" id="IPR007111">
    <property type="entry name" value="NACHT_NTPase"/>
</dbReference>
<dbReference type="FunFam" id="3.40.50.300:FF:001028">
    <property type="entry name" value="Class II major histocompatibility complex transactivator"/>
    <property type="match status" value="1"/>
</dbReference>
<dbReference type="PANTHER" id="PTHR47189">
    <property type="entry name" value="MHC CLASS II TRANSACTIVATOR"/>
    <property type="match status" value="1"/>
</dbReference>
<dbReference type="InterPro" id="IPR027417">
    <property type="entry name" value="P-loop_NTPase"/>
</dbReference>
<dbReference type="AlphaFoldDB" id="A0AA88M2G0"/>
<evidence type="ECO:0000256" key="3">
    <source>
        <dbReference type="ARBA" id="ARBA00022741"/>
    </source>
</evidence>
<feature type="compositionally biased region" description="Basic and acidic residues" evidence="5">
    <location>
        <begin position="87"/>
        <end position="97"/>
    </location>
</feature>
<sequence length="1068" mass="118912">MESRTETEPADIMTNVDHGETPPDRLLDLIVSTPLEEFPFEEFLDTSYSDEVWDAVADGSEDKATLVCEVYDKISPARKVHKRKRRVEVGRGSEKTPRSKRSKRDLIPSLPPKSSETAHGFNTTVQEGDFHNNDVSSLIHFPLTIATTASLMPSGAPAMQIIQTFSPLSSPVIKSILPVGHTYVFVSPQSLTPMPVPQIAPLSPLDGTVAPLELSMFIQPASSLSDSASRSQSPSQSAPVPPSKEKSPSKEHLPATQDIKKMPVIPENVQIFIKRFKSHLGETCSMMQEGMSMESHYIDTPLVQRKLIIRTGKNANKCLEKELVVLSDSERKKGMMHRSHVFQNCGSNNKHLITVLGKAGMGKSTLIQRLALDWSSGGLQQFQFIFLLNCKVLNLTLSSFSLKSLLFDSSTCPRCDDSEAVFKHVLAFPENVLVVFDSFDELKDLEGLLQSPATSPTDGNYSVRQLFSGLFQKRILSGCTVLIVTRPKDVLNQLLRKVDRILEICCFSPKDIEMYVSNYFGDESEREDTLRKIKKQKYIFSLCSNPLLCRLTCCVAKHQTSGGLPSTLTDLYQRVLSQCLELNDDLQGSRQDFVKLCNVAWDGFKTQNSLLNQNQNQNLLDYGLSSGILMTHSLNAEQSNCQVTYFANLFVQNLLSALFLVHSRELNDKTLLAQTTLHQRKKKFQGEWQNVLQQFTMGLLFQKNSPPCCRVFQNNTDLQAKRKAVEVHLENLKPGELIPSRLLELFHCVYEAKNVKLAKLLVKNLPDNLSFCGAQLSPVDHHVVWHLLSQTKGLKRTFSIDLRDTCVPLGGLKELVALDIVASFRAPTMDTINLWEDLHRSSDQPSLKNSIKKFTINPLKVSQVSHVEDLVVLVQIHNEKKLPLCEVESALEDGVPAVRQLHKLEYELGQQHGPEVFLQLVEILPALQSLHHLDLENNKMGDDEAEQLAGVLSSLSSLKLLNLSQNCIGDGGVQRLSETLPSASSLQSLSLYGNMIGDSGAESLASVLPLMTSLLDLDVKYNKFTDVGAKKLGAALKNSSSVTSLQMWNDCIPFGVLEHLQIQDCRIN</sequence>
<evidence type="ECO:0000256" key="5">
    <source>
        <dbReference type="SAM" id="MobiDB-lite"/>
    </source>
</evidence>
<evidence type="ECO:0000259" key="6">
    <source>
        <dbReference type="PROSITE" id="PS50837"/>
    </source>
</evidence>
<dbReference type="GO" id="GO:0045944">
    <property type="term" value="P:positive regulation of transcription by RNA polymerase II"/>
    <property type="evidence" value="ECO:0007669"/>
    <property type="project" value="TreeGrafter"/>
</dbReference>
<dbReference type="SUPFAM" id="SSF52540">
    <property type="entry name" value="P-loop containing nucleoside triphosphate hydrolases"/>
    <property type="match status" value="1"/>
</dbReference>
<dbReference type="InterPro" id="IPR008095">
    <property type="entry name" value="MHC_II_transact"/>
</dbReference>
<feature type="compositionally biased region" description="Polar residues" evidence="5">
    <location>
        <begin position="112"/>
        <end position="126"/>
    </location>
</feature>
<keyword evidence="2" id="KW-0677">Repeat</keyword>
<keyword evidence="4" id="KW-0067">ATP-binding</keyword>
<comment type="caution">
    <text evidence="7">The sequence shown here is derived from an EMBL/GenBank/DDBJ whole genome shotgun (WGS) entry which is preliminary data.</text>
</comment>
<dbReference type="PANTHER" id="PTHR47189:SF1">
    <property type="entry name" value="MHC CLASS II TRANSACTIVATOR"/>
    <property type="match status" value="1"/>
</dbReference>
<dbReference type="GO" id="GO:0005524">
    <property type="term" value="F:ATP binding"/>
    <property type="evidence" value="ECO:0007669"/>
    <property type="project" value="UniProtKB-KW"/>
</dbReference>
<feature type="compositionally biased region" description="Basic and acidic residues" evidence="5">
    <location>
        <begin position="243"/>
        <end position="257"/>
    </location>
</feature>
<reference evidence="7" key="1">
    <citation type="submission" date="2023-08" db="EMBL/GenBank/DDBJ databases">
        <title>Pelteobagrus vachellii genome.</title>
        <authorList>
            <person name="Liu H."/>
        </authorList>
    </citation>
    <scope>NUCLEOTIDE SEQUENCE</scope>
    <source>
        <strain evidence="7">PRFRI_2022a</strain>
        <tissue evidence="7">Muscle</tissue>
    </source>
</reference>
<evidence type="ECO:0000256" key="1">
    <source>
        <dbReference type="ARBA" id="ARBA00022614"/>
    </source>
</evidence>
<name>A0AA88M2G0_TACVA</name>